<gene>
    <name evidence="1" type="ORF">LSG31_12630</name>
</gene>
<keyword evidence="2" id="KW-1185">Reference proteome</keyword>
<reference evidence="1" key="1">
    <citation type="submission" date="2021-12" db="EMBL/GenBank/DDBJ databases">
        <title>Alicyclobacillaceae gen. nov., sp. nov., isolated from chalcocite enrichment system.</title>
        <authorList>
            <person name="Jiang Z."/>
        </authorList>
    </citation>
    <scope>NUCLEOTIDE SEQUENCE</scope>
    <source>
        <strain evidence="1">MYW30-H2</strain>
    </source>
</reference>
<protein>
    <submittedName>
        <fullName evidence="1">Uncharacterized protein</fullName>
    </submittedName>
</protein>
<dbReference type="RefSeq" id="WP_347435469.1">
    <property type="nucleotide sequence ID" value="NZ_CP089291.1"/>
</dbReference>
<dbReference type="Proteomes" id="UP000830167">
    <property type="component" value="Chromosome"/>
</dbReference>
<name>A0ABY4CEA9_9BACL</name>
<evidence type="ECO:0000313" key="1">
    <source>
        <dbReference type="EMBL" id="UOF88790.1"/>
    </source>
</evidence>
<accession>A0ABY4CEA9</accession>
<proteinExistence type="predicted"/>
<evidence type="ECO:0000313" key="2">
    <source>
        <dbReference type="Proteomes" id="UP000830167"/>
    </source>
</evidence>
<organism evidence="1 2">
    <name type="scientific">Fodinisporobacter ferrooxydans</name>
    <dbReference type="NCBI Taxonomy" id="2901836"/>
    <lineage>
        <taxon>Bacteria</taxon>
        <taxon>Bacillati</taxon>
        <taxon>Bacillota</taxon>
        <taxon>Bacilli</taxon>
        <taxon>Bacillales</taxon>
        <taxon>Alicyclobacillaceae</taxon>
        <taxon>Fodinisporobacter</taxon>
    </lineage>
</organism>
<dbReference type="EMBL" id="CP089291">
    <property type="protein sequence ID" value="UOF88790.1"/>
    <property type="molecule type" value="Genomic_DNA"/>
</dbReference>
<sequence>MGYFYKLIKTMRDNHLLDDETDAETDTCPHIFYNEPMKALSDNEIELLKSLSEESEKLPSVLPEKETAK</sequence>